<dbReference type="RefSeq" id="WP_162198396.1">
    <property type="nucleotide sequence ID" value="NZ_JAIS01000086.1"/>
</dbReference>
<reference evidence="1 2" key="1">
    <citation type="submission" date="2014-01" db="EMBL/GenBank/DDBJ databases">
        <title>Development of a Comparative Genomic Fingerprinting Assay for High Resolution Genotyping of Arcobacter butzleri.</title>
        <authorList>
            <person name="Webb A.L."/>
            <person name="Inglis G.D."/>
            <person name="Kruczkiewicz P."/>
            <person name="Selinger L.B."/>
            <person name="Taboada E.N."/>
        </authorList>
    </citation>
    <scope>NUCLEOTIDE SEQUENCE [LARGE SCALE GENOMIC DNA]</scope>
    <source>
        <strain evidence="1 2">L351</strain>
    </source>
</reference>
<dbReference type="InterPro" id="IPR021352">
    <property type="entry name" value="DUF2971"/>
</dbReference>
<name>A0A837J4A5_9BACT</name>
<gene>
    <name evidence="1" type="ORF">AF76_07830</name>
</gene>
<dbReference type="EMBL" id="JAIS01000086">
    <property type="protein sequence ID" value="KLE00411.1"/>
    <property type="molecule type" value="Genomic_DNA"/>
</dbReference>
<dbReference type="Proteomes" id="UP000035526">
    <property type="component" value="Unassembled WGS sequence"/>
</dbReference>
<dbReference type="AlphaFoldDB" id="A0A837J4A5"/>
<comment type="caution">
    <text evidence="1">The sequence shown here is derived from an EMBL/GenBank/DDBJ whole genome shotgun (WGS) entry which is preliminary data.</text>
</comment>
<organism evidence="1 2">
    <name type="scientific">Aliarcobacter butzleri L351</name>
    <dbReference type="NCBI Taxonomy" id="1447259"/>
    <lineage>
        <taxon>Bacteria</taxon>
        <taxon>Pseudomonadati</taxon>
        <taxon>Campylobacterota</taxon>
        <taxon>Epsilonproteobacteria</taxon>
        <taxon>Campylobacterales</taxon>
        <taxon>Arcobacteraceae</taxon>
        <taxon>Aliarcobacter</taxon>
    </lineage>
</organism>
<dbReference type="Pfam" id="PF11185">
    <property type="entry name" value="DUF2971"/>
    <property type="match status" value="1"/>
</dbReference>
<sequence length="257" mass="30489">MNIPEKIYKYQPATVQSLINLKSQSIYFNSPSKFNDPFDCNIKLKVKDLNEKDIKELKNYFLKDIENESWKKKLDSYSSLEFLKIANNAIDERINIDYKKIGISCFSENEKNQLMWSHYSSSGKGFCLEFDTKKEPFQKLFPVEYVDTLPFLDSVEMINSTEPYLLRKSLCLKSSDWAYEKEWRCFHNETNKSYVYEPSALTGVYFGSEIEREFLQIICLILQGQNPNVKFYRGLKTEDSFNLQFKEFNYRPDVFMK</sequence>
<evidence type="ECO:0008006" key="3">
    <source>
        <dbReference type="Google" id="ProtNLM"/>
    </source>
</evidence>
<evidence type="ECO:0000313" key="1">
    <source>
        <dbReference type="EMBL" id="KLE00411.1"/>
    </source>
</evidence>
<accession>A0A837J4A5</accession>
<proteinExistence type="predicted"/>
<evidence type="ECO:0000313" key="2">
    <source>
        <dbReference type="Proteomes" id="UP000035526"/>
    </source>
</evidence>
<protein>
    <recommendedName>
        <fullName evidence="3">DUF2971 domain-containing protein</fullName>
    </recommendedName>
</protein>